<keyword evidence="3" id="KW-1185">Reference proteome</keyword>
<protein>
    <submittedName>
        <fullName evidence="2">MlaD family protein</fullName>
    </submittedName>
</protein>
<feature type="domain" description="Mce/MlaD" evidence="1">
    <location>
        <begin position="42"/>
        <end position="110"/>
    </location>
</feature>
<dbReference type="EMBL" id="JBDLOU010000017">
    <property type="protein sequence ID" value="MEX3738669.1"/>
    <property type="molecule type" value="Genomic_DNA"/>
</dbReference>
<proteinExistence type="predicted"/>
<evidence type="ECO:0000259" key="1">
    <source>
        <dbReference type="Pfam" id="PF02470"/>
    </source>
</evidence>
<organism evidence="2 3">
    <name type="scientific">Mycolicibacterium porcinum</name>
    <dbReference type="NCBI Taxonomy" id="39693"/>
    <lineage>
        <taxon>Bacteria</taxon>
        <taxon>Bacillati</taxon>
        <taxon>Actinomycetota</taxon>
        <taxon>Actinomycetes</taxon>
        <taxon>Mycobacteriales</taxon>
        <taxon>Mycobacteriaceae</taxon>
        <taxon>Mycolicibacterium</taxon>
    </lineage>
</organism>
<gene>
    <name evidence="2" type="ORF">ABFW12_10540</name>
</gene>
<accession>A0ABV3VFX1</accession>
<dbReference type="PANTHER" id="PTHR33371">
    <property type="entry name" value="INTERMEMBRANE PHOSPHOLIPID TRANSPORT SYSTEM BINDING PROTEIN MLAD-RELATED"/>
    <property type="match status" value="1"/>
</dbReference>
<reference evidence="2 3" key="1">
    <citation type="submission" date="2024-04" db="EMBL/GenBank/DDBJ databases">
        <title>Genomic Markers of Mycobacteria.</title>
        <authorList>
            <person name="Soliman M.S."/>
            <person name="Elkholy A."/>
            <person name="Soliman N.S."/>
            <person name="Abbas A."/>
            <person name="Khayrat S."/>
            <person name="Shawky S."/>
        </authorList>
    </citation>
    <scope>NUCLEOTIDE SEQUENCE [LARGE SCALE GENOMIC DNA]</scope>
    <source>
        <strain evidence="2 3">Egy-CU-AM5</strain>
    </source>
</reference>
<evidence type="ECO:0000313" key="3">
    <source>
        <dbReference type="Proteomes" id="UP001558474"/>
    </source>
</evidence>
<sequence>MLNSGLTPKGVVPGTFLAALVILLCTTSCGRSPEVKSVQFCAILSDSVGLYLNNPVTQMGYKIGTVSNIEPQDTEVRVGFTLDVERPIPQDVRAVVRSPSILADRSLELVGNYNGGPRLNAGECIPLSRSFTPLSISRVIGSATDFVNAINPGGSNNVKDALAGIDQAVRGNGQGTNDLLTKSSALLDSPDQAIADLGAITRNMAELTSMIRTNRDPLKQIVQDLPQTTPDIVAAVAGAKDLTHPLPEIVGAANDIELELGSELQLALDEVTEAVRILSPHYKGIADMLNPLPRFIGGLNGEPADATVGGLAKHINNHVFNLLPYRPPLYRIPTPNGLFTCGMMNTSMPGSCADVNGRPYAVDVALLQYVLTEAARQ</sequence>
<dbReference type="InterPro" id="IPR052336">
    <property type="entry name" value="MlaD_Phospholipid_Transporter"/>
</dbReference>
<dbReference type="Proteomes" id="UP001558474">
    <property type="component" value="Unassembled WGS sequence"/>
</dbReference>
<evidence type="ECO:0000313" key="2">
    <source>
        <dbReference type="EMBL" id="MEX3738669.1"/>
    </source>
</evidence>
<dbReference type="Pfam" id="PF02470">
    <property type="entry name" value="MlaD"/>
    <property type="match status" value="1"/>
</dbReference>
<name>A0ABV3VFX1_9MYCO</name>
<dbReference type="PANTHER" id="PTHR33371:SF4">
    <property type="entry name" value="INTERMEMBRANE PHOSPHOLIPID TRANSPORT SYSTEM BINDING PROTEIN MLAD"/>
    <property type="match status" value="1"/>
</dbReference>
<comment type="caution">
    <text evidence="2">The sequence shown here is derived from an EMBL/GenBank/DDBJ whole genome shotgun (WGS) entry which is preliminary data.</text>
</comment>
<dbReference type="InterPro" id="IPR003399">
    <property type="entry name" value="Mce/MlaD"/>
</dbReference>